<gene>
    <name evidence="2" type="ORF">EHR08_19545</name>
</gene>
<dbReference type="InterPro" id="IPR024976">
    <property type="entry name" value="DUF3885"/>
</dbReference>
<accession>A0A6H3NIJ5</accession>
<keyword evidence="3" id="KW-1185">Reference proteome</keyword>
<dbReference type="Proteomes" id="UP000297649">
    <property type="component" value="Unassembled WGS sequence"/>
</dbReference>
<reference evidence="2" key="1">
    <citation type="journal article" date="2019" name="PLoS Negl. Trop. Dis.">
        <title>Revisiting the worldwide diversity of Leptospira species in the environment.</title>
        <authorList>
            <person name="Vincent A.T."/>
            <person name="Schiettekatte O."/>
            <person name="Bourhy P."/>
            <person name="Veyrier F.J."/>
            <person name="Picardeau M."/>
        </authorList>
    </citation>
    <scope>NUCLEOTIDE SEQUENCE [LARGE SCALE GENOMIC DNA]</scope>
    <source>
        <strain evidence="2">201601109</strain>
    </source>
</reference>
<sequence>MKLIFRNGYFVCILSYSNAELKNIPYSTLKVFKIFNIKIPKDHVYIQEYCKEDEIFLHYLFFRENPTNLEKLIWFCLSRNFTHIKPYSNSDIFFFTLNTDLIINLYDDRGIDILILEN</sequence>
<evidence type="ECO:0000259" key="1">
    <source>
        <dbReference type="Pfam" id="PF13021"/>
    </source>
</evidence>
<proteinExistence type="predicted"/>
<comment type="caution">
    <text evidence="2">The sequence shown here is derived from an EMBL/GenBank/DDBJ whole genome shotgun (WGS) entry which is preliminary data.</text>
</comment>
<dbReference type="AlphaFoldDB" id="A0A6H3NIJ5"/>
<dbReference type="RefSeq" id="WP_135781562.1">
    <property type="nucleotide sequence ID" value="NZ_JAIZBL010000008.1"/>
</dbReference>
<dbReference type="EMBL" id="RQHU01000029">
    <property type="protein sequence ID" value="TGN10307.1"/>
    <property type="molecule type" value="Genomic_DNA"/>
</dbReference>
<organism evidence="2 3">
    <name type="scientific">Leptospira bandrabouensis</name>
    <dbReference type="NCBI Taxonomy" id="2484903"/>
    <lineage>
        <taxon>Bacteria</taxon>
        <taxon>Pseudomonadati</taxon>
        <taxon>Spirochaetota</taxon>
        <taxon>Spirochaetia</taxon>
        <taxon>Leptospirales</taxon>
        <taxon>Leptospiraceae</taxon>
        <taxon>Leptospira</taxon>
    </lineage>
</organism>
<protein>
    <recommendedName>
        <fullName evidence="1">DUF3885 domain-containing protein</fullName>
    </recommendedName>
</protein>
<dbReference type="Pfam" id="PF13021">
    <property type="entry name" value="DUF3885"/>
    <property type="match status" value="1"/>
</dbReference>
<evidence type="ECO:0000313" key="3">
    <source>
        <dbReference type="Proteomes" id="UP000297649"/>
    </source>
</evidence>
<feature type="domain" description="DUF3885" evidence="1">
    <location>
        <begin position="10"/>
        <end position="115"/>
    </location>
</feature>
<name>A0A6H3NIJ5_9LEPT</name>
<evidence type="ECO:0000313" key="2">
    <source>
        <dbReference type="EMBL" id="TGN10307.1"/>
    </source>
</evidence>